<protein>
    <submittedName>
        <fullName evidence="7">Arginine permease</fullName>
    </submittedName>
</protein>
<dbReference type="InterPro" id="IPR050367">
    <property type="entry name" value="APC_superfamily"/>
</dbReference>
<organism evidence="7 8">
    <name type="scientific">Pseudoleptotrichia goodfellowii</name>
    <dbReference type="NCBI Taxonomy" id="157692"/>
    <lineage>
        <taxon>Bacteria</taxon>
        <taxon>Fusobacteriati</taxon>
        <taxon>Fusobacteriota</taxon>
        <taxon>Fusobacteriia</taxon>
        <taxon>Fusobacteriales</taxon>
        <taxon>Leptotrichiaceae</taxon>
        <taxon>Pseudoleptotrichia</taxon>
    </lineage>
</organism>
<feature type="transmembrane region" description="Helical" evidence="6">
    <location>
        <begin position="330"/>
        <end position="349"/>
    </location>
</feature>
<feature type="transmembrane region" description="Helical" evidence="6">
    <location>
        <begin position="393"/>
        <end position="413"/>
    </location>
</feature>
<comment type="subcellular location">
    <subcellularLocation>
        <location evidence="1">Cell membrane</location>
        <topology evidence="1">Multi-pass membrane protein</topology>
    </subcellularLocation>
</comment>
<dbReference type="KEGG" id="lgo:JCM16774_1115"/>
<feature type="transmembrane region" description="Helical" evidence="6">
    <location>
        <begin position="7"/>
        <end position="27"/>
    </location>
</feature>
<feature type="transmembrane region" description="Helical" evidence="6">
    <location>
        <begin position="39"/>
        <end position="62"/>
    </location>
</feature>
<dbReference type="RefSeq" id="WP_006806392.1">
    <property type="nucleotide sequence ID" value="NZ_AP019822.1"/>
</dbReference>
<keyword evidence="5 6" id="KW-0472">Membrane</keyword>
<dbReference type="Proteomes" id="UP000321606">
    <property type="component" value="Chromosome"/>
</dbReference>
<evidence type="ECO:0000256" key="2">
    <source>
        <dbReference type="ARBA" id="ARBA00022475"/>
    </source>
</evidence>
<evidence type="ECO:0000256" key="4">
    <source>
        <dbReference type="ARBA" id="ARBA00022989"/>
    </source>
</evidence>
<keyword evidence="2" id="KW-1003">Cell membrane</keyword>
<keyword evidence="4 6" id="KW-1133">Transmembrane helix</keyword>
<feature type="transmembrane region" description="Helical" evidence="6">
    <location>
        <begin position="122"/>
        <end position="142"/>
    </location>
</feature>
<evidence type="ECO:0000313" key="8">
    <source>
        <dbReference type="Proteomes" id="UP000321606"/>
    </source>
</evidence>
<accession>A0A510JDP8</accession>
<gene>
    <name evidence="7" type="ORF">JCM16774_1115</name>
</gene>
<dbReference type="InterPro" id="IPR002293">
    <property type="entry name" value="AA/rel_permease1"/>
</dbReference>
<feature type="transmembrane region" description="Helical" evidence="6">
    <location>
        <begin position="355"/>
        <end position="381"/>
    </location>
</feature>
<dbReference type="AlphaFoldDB" id="A0A510JDP8"/>
<dbReference type="Pfam" id="PF13520">
    <property type="entry name" value="AA_permease_2"/>
    <property type="match status" value="1"/>
</dbReference>
<name>A0A510JDP8_9FUSO</name>
<dbReference type="GO" id="GO:0022857">
    <property type="term" value="F:transmembrane transporter activity"/>
    <property type="evidence" value="ECO:0007669"/>
    <property type="project" value="InterPro"/>
</dbReference>
<evidence type="ECO:0000256" key="1">
    <source>
        <dbReference type="ARBA" id="ARBA00004651"/>
    </source>
</evidence>
<dbReference type="OrthoDB" id="9762947at2"/>
<reference evidence="7 8" key="1">
    <citation type="submission" date="2019-07" db="EMBL/GenBank/DDBJ databases">
        <title>Complete Genome Sequence of Leptotrichia goodfellowii Strain JCM 16774.</title>
        <authorList>
            <person name="Watanabe S."/>
            <person name="Cui L."/>
        </authorList>
    </citation>
    <scope>NUCLEOTIDE SEQUENCE [LARGE SCALE GENOMIC DNA]</scope>
    <source>
        <strain evidence="7 8">JCM16774</strain>
    </source>
</reference>
<keyword evidence="3 6" id="KW-0812">Transmembrane</keyword>
<evidence type="ECO:0000313" key="7">
    <source>
        <dbReference type="EMBL" id="BBM36183.1"/>
    </source>
</evidence>
<dbReference type="GO" id="GO:0005886">
    <property type="term" value="C:plasma membrane"/>
    <property type="evidence" value="ECO:0007669"/>
    <property type="project" value="UniProtKB-SubCell"/>
</dbReference>
<dbReference type="PANTHER" id="PTHR42770:SF18">
    <property type="entry name" value="ARGININE_AGMATINE ANTIPORTER"/>
    <property type="match status" value="1"/>
</dbReference>
<evidence type="ECO:0000256" key="3">
    <source>
        <dbReference type="ARBA" id="ARBA00022692"/>
    </source>
</evidence>
<feature type="transmembrane region" description="Helical" evidence="6">
    <location>
        <begin position="154"/>
        <end position="174"/>
    </location>
</feature>
<feature type="transmembrane region" description="Helical" evidence="6">
    <location>
        <begin position="83"/>
        <end position="102"/>
    </location>
</feature>
<dbReference type="PIRSF" id="PIRSF006060">
    <property type="entry name" value="AA_transporter"/>
    <property type="match status" value="1"/>
</dbReference>
<feature type="transmembrane region" description="Helical" evidence="6">
    <location>
        <begin position="285"/>
        <end position="309"/>
    </location>
</feature>
<dbReference type="STRING" id="714315.GCA_000516535_01109"/>
<evidence type="ECO:0000256" key="6">
    <source>
        <dbReference type="SAM" id="Phobius"/>
    </source>
</evidence>
<dbReference type="Gene3D" id="1.20.1740.10">
    <property type="entry name" value="Amino acid/polyamine transporter I"/>
    <property type="match status" value="1"/>
</dbReference>
<feature type="transmembrane region" description="Helical" evidence="6">
    <location>
        <begin position="238"/>
        <end position="259"/>
    </location>
</feature>
<dbReference type="PANTHER" id="PTHR42770">
    <property type="entry name" value="AMINO ACID TRANSPORTER-RELATED"/>
    <property type="match status" value="1"/>
</dbReference>
<evidence type="ECO:0000256" key="5">
    <source>
        <dbReference type="ARBA" id="ARBA00023136"/>
    </source>
</evidence>
<proteinExistence type="predicted"/>
<feature type="transmembrane region" description="Helical" evidence="6">
    <location>
        <begin position="433"/>
        <end position="454"/>
    </location>
</feature>
<sequence>MEGNKKMQFWSIVLLTINSIIGTGIFLSPGSVAKLSGSLAPWIYLCAAVFAAVLAITFASAAKYVTKNGAGYAYAKAAFGENVGLYVGITRFVAASIAWGVMATGVVKTTLSIFNIDSGNAVNITIGFLVLMAILLIINLVGTQVLTFISDLSTLGKLAALGITIIAGVVILVKTGQNHIAEIDLLKDAAGEKLVPALTTTGFVTAVIAAFYAFTGFESVASGASDMENPEKNLPRAIPLAIGIIAAIYFGIVLVSMFIDPVSLVTSKEVVVLASVFKNKIISNIIIYGALVSMFGINVAASFHTPRVFEAMAREKQVPTYFDKRTKSGLPMRAFFVTAALAIIIPMAFNYNMMGIMIISSISRFVQFIIVPLGVISFFYGKNKEEVLNANKNYITDVVFSVLSLILTIFLLVKFNWIAQFSLKNDMGEQMTNWYAVSAMIIGYIILPALLFIYKKNKD</sequence>
<feature type="transmembrane region" description="Helical" evidence="6">
    <location>
        <begin position="194"/>
        <end position="217"/>
    </location>
</feature>
<dbReference type="EMBL" id="AP019822">
    <property type="protein sequence ID" value="BBM36183.1"/>
    <property type="molecule type" value="Genomic_DNA"/>
</dbReference>